<keyword evidence="3" id="KW-1185">Reference proteome</keyword>
<evidence type="ECO:0000256" key="1">
    <source>
        <dbReference type="SAM" id="MobiDB-lite"/>
    </source>
</evidence>
<proteinExistence type="predicted"/>
<dbReference type="Proteomes" id="UP000625711">
    <property type="component" value="Unassembled WGS sequence"/>
</dbReference>
<reference evidence="2" key="1">
    <citation type="submission" date="2020-08" db="EMBL/GenBank/DDBJ databases">
        <title>Genome sequencing and assembly of the red palm weevil Rhynchophorus ferrugineus.</title>
        <authorList>
            <person name="Dias G.B."/>
            <person name="Bergman C.M."/>
            <person name="Manee M."/>
        </authorList>
    </citation>
    <scope>NUCLEOTIDE SEQUENCE</scope>
    <source>
        <strain evidence="2">AA-2017</strain>
        <tissue evidence="2">Whole larva</tissue>
    </source>
</reference>
<dbReference type="AlphaFoldDB" id="A0A834LWX0"/>
<protein>
    <submittedName>
        <fullName evidence="2">Uncharacterized protein</fullName>
    </submittedName>
</protein>
<comment type="caution">
    <text evidence="2">The sequence shown here is derived from an EMBL/GenBank/DDBJ whole genome shotgun (WGS) entry which is preliminary data.</text>
</comment>
<feature type="region of interest" description="Disordered" evidence="1">
    <location>
        <begin position="1"/>
        <end position="22"/>
    </location>
</feature>
<accession>A0A834LWX0</accession>
<dbReference type="EMBL" id="JAACXV010023564">
    <property type="protein sequence ID" value="KAF7262946.1"/>
    <property type="molecule type" value="Genomic_DNA"/>
</dbReference>
<sequence>MGVRGFGQDPERPVAHAERNEKITGRFSDKRRLQIRKFKVRIVRRAGTRTFPGPHARNAEYVIGKTRAIPHDLRTGRFCRFARNVADSLHDTLTTDRGEIKIRAVMGAEGISVGIMAVTCIGIRVADEDGSR</sequence>
<evidence type="ECO:0000313" key="2">
    <source>
        <dbReference type="EMBL" id="KAF7262946.1"/>
    </source>
</evidence>
<evidence type="ECO:0000313" key="3">
    <source>
        <dbReference type="Proteomes" id="UP000625711"/>
    </source>
</evidence>
<feature type="compositionally biased region" description="Basic and acidic residues" evidence="1">
    <location>
        <begin position="9"/>
        <end position="22"/>
    </location>
</feature>
<name>A0A834LWX0_RHYFE</name>
<gene>
    <name evidence="2" type="ORF">GWI33_003807</name>
</gene>
<organism evidence="2 3">
    <name type="scientific">Rhynchophorus ferrugineus</name>
    <name type="common">Red palm weevil</name>
    <name type="synonym">Curculio ferrugineus</name>
    <dbReference type="NCBI Taxonomy" id="354439"/>
    <lineage>
        <taxon>Eukaryota</taxon>
        <taxon>Metazoa</taxon>
        <taxon>Ecdysozoa</taxon>
        <taxon>Arthropoda</taxon>
        <taxon>Hexapoda</taxon>
        <taxon>Insecta</taxon>
        <taxon>Pterygota</taxon>
        <taxon>Neoptera</taxon>
        <taxon>Endopterygota</taxon>
        <taxon>Coleoptera</taxon>
        <taxon>Polyphaga</taxon>
        <taxon>Cucujiformia</taxon>
        <taxon>Curculionidae</taxon>
        <taxon>Dryophthorinae</taxon>
        <taxon>Rhynchophorus</taxon>
    </lineage>
</organism>